<dbReference type="Proteomes" id="UP001519343">
    <property type="component" value="Unassembled WGS sequence"/>
</dbReference>
<evidence type="ECO:0000313" key="5">
    <source>
        <dbReference type="Proteomes" id="UP001519343"/>
    </source>
</evidence>
<feature type="domain" description="CdaR GGDEF-like" evidence="3">
    <location>
        <begin position="170"/>
        <end position="297"/>
    </location>
</feature>
<gene>
    <name evidence="4" type="ORF">J2Z37_001399</name>
</gene>
<dbReference type="PANTHER" id="PTHR33744:SF1">
    <property type="entry name" value="DNA-BINDING TRANSCRIPTIONAL ACTIVATOR ADER"/>
    <property type="match status" value="1"/>
</dbReference>
<comment type="caution">
    <text evidence="4">The sequence shown here is derived from an EMBL/GenBank/DDBJ whole genome shotgun (WGS) entry which is preliminary data.</text>
</comment>
<dbReference type="EMBL" id="JAGGKT010000002">
    <property type="protein sequence ID" value="MBP1931402.1"/>
    <property type="molecule type" value="Genomic_DNA"/>
</dbReference>
<dbReference type="Pfam" id="PF17853">
    <property type="entry name" value="GGDEF_2"/>
    <property type="match status" value="1"/>
</dbReference>
<evidence type="ECO:0000259" key="3">
    <source>
        <dbReference type="Pfam" id="PF17853"/>
    </source>
</evidence>
<sequence>MTENLFHDPETVDLDDLVEMISEKLKNPITIEDAKHRLIAYSTHGNWTDEARRETIMGRRVPEPVLNRLWQDGVIQDLMTCDDPIRIQAKNEVGLGTRVAISVRKGQSVLGYIWVQEVNEPLGQEQFKILRMASRAAMPRLHQRQVRRRIQEEKGKEFFWEMLLGTVQSHYEILTRAEDIGIKLPKIFSIFVFECDTAKYQSLEKEISYLLTNLRDTFSLHSFPLWVTSQNRFILMAGDREATSDFHQAACYFVQEMKMKIRERFGNVVMAGSFGNAYQSFASVEQSYQQAMAVLRMKKLLPKETEGISGYPELGLYRFIPLVLEKNLIEQHQNYRLEKLLQYDKENQSDLLHTLEVYFDCAGKVNAAANVLHIHPNTLAYRLKRIAEVAQLNLDDPNQRFSMFLDIKLLKLGKSL</sequence>
<accession>A0ABS4GMW2</accession>
<dbReference type="PANTHER" id="PTHR33744">
    <property type="entry name" value="CARBOHYDRATE DIACID REGULATOR"/>
    <property type="match status" value="1"/>
</dbReference>
<dbReference type="InterPro" id="IPR025736">
    <property type="entry name" value="PucR_C-HTH_dom"/>
</dbReference>
<protein>
    <submittedName>
        <fullName evidence="4">DNA-binding PucR family transcriptional regulator</fullName>
    </submittedName>
</protein>
<feature type="domain" description="PucR C-terminal helix-turn-helix" evidence="2">
    <location>
        <begin position="351"/>
        <end position="408"/>
    </location>
</feature>
<dbReference type="Gene3D" id="1.10.10.2840">
    <property type="entry name" value="PucR C-terminal helix-turn-helix domain"/>
    <property type="match status" value="1"/>
</dbReference>
<keyword evidence="5" id="KW-1185">Reference proteome</keyword>
<dbReference type="InterPro" id="IPR051448">
    <property type="entry name" value="CdaR-like_regulators"/>
</dbReference>
<dbReference type="GO" id="GO:0003677">
    <property type="term" value="F:DNA binding"/>
    <property type="evidence" value="ECO:0007669"/>
    <property type="project" value="UniProtKB-KW"/>
</dbReference>
<reference evidence="4 5" key="1">
    <citation type="submission" date="2021-03" db="EMBL/GenBank/DDBJ databases">
        <title>Genomic Encyclopedia of Type Strains, Phase IV (KMG-IV): sequencing the most valuable type-strain genomes for metagenomic binning, comparative biology and taxonomic classification.</title>
        <authorList>
            <person name="Goeker M."/>
        </authorList>
    </citation>
    <scope>NUCLEOTIDE SEQUENCE [LARGE SCALE GENOMIC DNA]</scope>
    <source>
        <strain evidence="4 5">DSM 24738</strain>
    </source>
</reference>
<evidence type="ECO:0000256" key="1">
    <source>
        <dbReference type="ARBA" id="ARBA00006754"/>
    </source>
</evidence>
<organism evidence="4 5">
    <name type="scientific">Ammoniphilus resinae</name>
    <dbReference type="NCBI Taxonomy" id="861532"/>
    <lineage>
        <taxon>Bacteria</taxon>
        <taxon>Bacillati</taxon>
        <taxon>Bacillota</taxon>
        <taxon>Bacilli</taxon>
        <taxon>Bacillales</taxon>
        <taxon>Paenibacillaceae</taxon>
        <taxon>Aneurinibacillus group</taxon>
        <taxon>Ammoniphilus</taxon>
    </lineage>
</organism>
<proteinExistence type="inferred from homology"/>
<comment type="similarity">
    <text evidence="1">Belongs to the CdaR family.</text>
</comment>
<dbReference type="RefSeq" id="WP_209809466.1">
    <property type="nucleotide sequence ID" value="NZ_JAGGKT010000002.1"/>
</dbReference>
<keyword evidence="4" id="KW-0238">DNA-binding</keyword>
<name>A0ABS4GMW2_9BACL</name>
<dbReference type="InterPro" id="IPR042070">
    <property type="entry name" value="PucR_C-HTH_sf"/>
</dbReference>
<dbReference type="Pfam" id="PF13556">
    <property type="entry name" value="HTH_30"/>
    <property type="match status" value="1"/>
</dbReference>
<evidence type="ECO:0000313" key="4">
    <source>
        <dbReference type="EMBL" id="MBP1931402.1"/>
    </source>
</evidence>
<dbReference type="InterPro" id="IPR041522">
    <property type="entry name" value="CdaR_GGDEF"/>
</dbReference>
<evidence type="ECO:0000259" key="2">
    <source>
        <dbReference type="Pfam" id="PF13556"/>
    </source>
</evidence>